<name>A0ABN8JQC2_9HYPH</name>
<evidence type="ECO:0000313" key="2">
    <source>
        <dbReference type="EMBL" id="CAH2399406.1"/>
    </source>
</evidence>
<evidence type="ECO:0000313" key="3">
    <source>
        <dbReference type="Proteomes" id="UP001152604"/>
    </source>
</evidence>
<feature type="compositionally biased region" description="Basic and acidic residues" evidence="1">
    <location>
        <begin position="59"/>
        <end position="80"/>
    </location>
</feature>
<feature type="compositionally biased region" description="Basic and acidic residues" evidence="1">
    <location>
        <begin position="39"/>
        <end position="49"/>
    </location>
</feature>
<accession>A0ABN8JQC2</accession>
<proteinExistence type="predicted"/>
<gene>
    <name evidence="2" type="ORF">MES4922_210249</name>
</gene>
<dbReference type="EMBL" id="CAKXZS010000014">
    <property type="protein sequence ID" value="CAH2399406.1"/>
    <property type="molecule type" value="Genomic_DNA"/>
</dbReference>
<keyword evidence="3" id="KW-1185">Reference proteome</keyword>
<organism evidence="2 3">
    <name type="scientific">Mesorhizobium ventifaucium</name>
    <dbReference type="NCBI Taxonomy" id="666020"/>
    <lineage>
        <taxon>Bacteria</taxon>
        <taxon>Pseudomonadati</taxon>
        <taxon>Pseudomonadota</taxon>
        <taxon>Alphaproteobacteria</taxon>
        <taxon>Hyphomicrobiales</taxon>
        <taxon>Phyllobacteriaceae</taxon>
        <taxon>Mesorhizobium</taxon>
    </lineage>
</organism>
<protein>
    <submittedName>
        <fullName evidence="2">Uncharacterized protein</fullName>
    </submittedName>
</protein>
<reference evidence="2" key="1">
    <citation type="submission" date="2022-03" db="EMBL/GenBank/DDBJ databases">
        <authorList>
            <person name="Brunel B."/>
        </authorList>
    </citation>
    <scope>NUCLEOTIDE SEQUENCE</scope>
    <source>
        <strain evidence="2">STM4922sample</strain>
    </source>
</reference>
<dbReference type="Proteomes" id="UP001152604">
    <property type="component" value="Unassembled WGS sequence"/>
</dbReference>
<evidence type="ECO:0000256" key="1">
    <source>
        <dbReference type="SAM" id="MobiDB-lite"/>
    </source>
</evidence>
<comment type="caution">
    <text evidence="2">The sequence shown here is derived from an EMBL/GenBank/DDBJ whole genome shotgun (WGS) entry which is preliminary data.</text>
</comment>
<feature type="region of interest" description="Disordered" evidence="1">
    <location>
        <begin position="253"/>
        <end position="277"/>
    </location>
</feature>
<feature type="region of interest" description="Disordered" evidence="1">
    <location>
        <begin position="30"/>
        <end position="80"/>
    </location>
</feature>
<sequence length="384" mass="41785">MDAGQRCHRARSAEQMEFRAGEHMAQPVAPIKGVQAHGDILDHGGKDLAGDSAAAEALGQRDDADRQRRPRDDMVGEPRRAVAGEIDQRDFRGAAADVEQDDALRVAIDQRAAARHRQPRLGLAVDDLEFQPRLALDAVEELGAVRGRAAGFGGDQPGFPDLAAAQFVTTDLQCLDRTVHRRLPEPAIGGEALAQPDDARESVDDAELAVPRRHRHQQPAIVGAEIECGKHRQFLHRRAANNLLRPAWRNRRQSRDDGLGREAGWSTAGGRRQSGRSEASVIARKNLAAAPAFASLPGLGLLAILMLGRVACLSVTGPRLHRADIVPAGGWACLARRRRRSLGHAHFRRAGAGVVVFHFNSFRRRANRRPDAADAFTCSKLPPD</sequence>